<comment type="caution">
    <text evidence="1">The sequence shown here is derived from an EMBL/GenBank/DDBJ whole genome shotgun (WGS) entry which is preliminary data.</text>
</comment>
<sequence>MKPLLTSATGVAGLVIYRSALADPSVRHITLLSRHPLPSWAVLPEDAPSRTTVIMHNDFLKYLSDVARQLTAHDAALGKTSVGTTETQYTELTQGYTMAAVRALRDASAGEDKDGEPFRFVYTSGEGADQSGSRWLPLFSRVKGRTEKDLIEFCNHSYSMKAHIYRPGYFFPSPKYPQDREHQRSAKDGFMDTCIKTPIYSVLAPSLLSPIEDLARFTVEVAKGRWPHQESFRNKDMRGLVKEL</sequence>
<evidence type="ECO:0000313" key="2">
    <source>
        <dbReference type="Proteomes" id="UP000639403"/>
    </source>
</evidence>
<dbReference type="AlphaFoldDB" id="A0A8H7U2Y3"/>
<protein>
    <submittedName>
        <fullName evidence="1">Uncharacterized protein</fullName>
    </submittedName>
</protein>
<dbReference type="EMBL" id="JADOXO010000075">
    <property type="protein sequence ID" value="KAF9815137.1"/>
    <property type="molecule type" value="Genomic_DNA"/>
</dbReference>
<proteinExistence type="predicted"/>
<dbReference type="SUPFAM" id="SSF51735">
    <property type="entry name" value="NAD(P)-binding Rossmann-fold domains"/>
    <property type="match status" value="1"/>
</dbReference>
<dbReference type="Proteomes" id="UP000639403">
    <property type="component" value="Unassembled WGS sequence"/>
</dbReference>
<dbReference type="PANTHER" id="PTHR14097">
    <property type="entry name" value="OXIDOREDUCTASE HTATIP2"/>
    <property type="match status" value="1"/>
</dbReference>
<accession>A0A8H7U2Y3</accession>
<organism evidence="1 2">
    <name type="scientific">Rhodonia placenta</name>
    <dbReference type="NCBI Taxonomy" id="104341"/>
    <lineage>
        <taxon>Eukaryota</taxon>
        <taxon>Fungi</taxon>
        <taxon>Dikarya</taxon>
        <taxon>Basidiomycota</taxon>
        <taxon>Agaricomycotina</taxon>
        <taxon>Agaricomycetes</taxon>
        <taxon>Polyporales</taxon>
        <taxon>Adustoporiaceae</taxon>
        <taxon>Rhodonia</taxon>
    </lineage>
</organism>
<name>A0A8H7U2Y3_9APHY</name>
<evidence type="ECO:0000313" key="1">
    <source>
        <dbReference type="EMBL" id="KAF9815137.1"/>
    </source>
</evidence>
<gene>
    <name evidence="1" type="ORF">IEO21_04755</name>
</gene>
<reference evidence="1" key="1">
    <citation type="submission" date="2020-11" db="EMBL/GenBank/DDBJ databases">
        <authorList>
            <person name="Koelle M."/>
            <person name="Horta M.A.C."/>
            <person name="Nowrousian M."/>
            <person name="Ohm R.A."/>
            <person name="Benz P."/>
            <person name="Pilgard A."/>
        </authorList>
    </citation>
    <scope>NUCLEOTIDE SEQUENCE</scope>
    <source>
        <strain evidence="1">FPRL280</strain>
    </source>
</reference>
<dbReference type="InterPro" id="IPR036291">
    <property type="entry name" value="NAD(P)-bd_dom_sf"/>
</dbReference>
<dbReference type="PANTHER" id="PTHR14097:SF8">
    <property type="entry name" value="NAD(P)-BINDING DOMAIN-CONTAINING PROTEIN"/>
    <property type="match status" value="1"/>
</dbReference>
<reference evidence="1" key="2">
    <citation type="journal article" name="Front. Microbiol.">
        <title>Degradative Capacity of Two Strains of Rhodonia placenta: From Phenotype to Genotype.</title>
        <authorList>
            <person name="Kolle M."/>
            <person name="Horta M.A.C."/>
            <person name="Nowrousian M."/>
            <person name="Ohm R.A."/>
            <person name="Benz J.P."/>
            <person name="Pilgard A."/>
        </authorList>
    </citation>
    <scope>NUCLEOTIDE SEQUENCE</scope>
    <source>
        <strain evidence="1">FPRL280</strain>
    </source>
</reference>
<dbReference type="Gene3D" id="3.40.50.720">
    <property type="entry name" value="NAD(P)-binding Rossmann-like Domain"/>
    <property type="match status" value="1"/>
</dbReference>